<dbReference type="Proteomes" id="UP001596052">
    <property type="component" value="Unassembled WGS sequence"/>
</dbReference>
<comment type="caution">
    <text evidence="2">The sequence shown here is derived from an EMBL/GenBank/DDBJ whole genome shotgun (WGS) entry which is preliminary data.</text>
</comment>
<reference evidence="3" key="1">
    <citation type="journal article" date="2019" name="Int. J. Syst. Evol. Microbiol.">
        <title>The Global Catalogue of Microorganisms (GCM) 10K type strain sequencing project: providing services to taxonomists for standard genome sequencing and annotation.</title>
        <authorList>
            <consortium name="The Broad Institute Genomics Platform"/>
            <consortium name="The Broad Institute Genome Sequencing Center for Infectious Disease"/>
            <person name="Wu L."/>
            <person name="Ma J."/>
        </authorList>
    </citation>
    <scope>NUCLEOTIDE SEQUENCE [LARGE SCALE GENOMIC DNA]</scope>
    <source>
        <strain evidence="3">CGMCC 4.1469</strain>
    </source>
</reference>
<evidence type="ECO:0000313" key="2">
    <source>
        <dbReference type="EMBL" id="MFC5454122.1"/>
    </source>
</evidence>
<evidence type="ECO:0000256" key="1">
    <source>
        <dbReference type="SAM" id="Phobius"/>
    </source>
</evidence>
<name>A0ABW0KM40_9BACT</name>
<gene>
    <name evidence="2" type="ORF">ACFQDI_04560</name>
</gene>
<keyword evidence="3" id="KW-1185">Reference proteome</keyword>
<dbReference type="RefSeq" id="WP_377163872.1">
    <property type="nucleotide sequence ID" value="NZ_JBHSMQ010000001.1"/>
</dbReference>
<accession>A0ABW0KM40</accession>
<keyword evidence="1" id="KW-0472">Membrane</keyword>
<keyword evidence="1" id="KW-0812">Transmembrane</keyword>
<evidence type="ECO:0000313" key="3">
    <source>
        <dbReference type="Proteomes" id="UP001596052"/>
    </source>
</evidence>
<sequence>MDWPHIIYPALLILFLWLGPYVAVIFRQDFSNPPPDATASDRRLIRFCLRGLIAVTAALLLHWWLG</sequence>
<feature type="transmembrane region" description="Helical" evidence="1">
    <location>
        <begin position="47"/>
        <end position="65"/>
    </location>
</feature>
<protein>
    <submittedName>
        <fullName evidence="2">Uncharacterized protein</fullName>
    </submittedName>
</protein>
<keyword evidence="1" id="KW-1133">Transmembrane helix</keyword>
<feature type="transmembrane region" description="Helical" evidence="1">
    <location>
        <begin position="6"/>
        <end position="26"/>
    </location>
</feature>
<organism evidence="2 3">
    <name type="scientific">Prosthecobacter fluviatilis</name>
    <dbReference type="NCBI Taxonomy" id="445931"/>
    <lineage>
        <taxon>Bacteria</taxon>
        <taxon>Pseudomonadati</taxon>
        <taxon>Verrucomicrobiota</taxon>
        <taxon>Verrucomicrobiia</taxon>
        <taxon>Verrucomicrobiales</taxon>
        <taxon>Verrucomicrobiaceae</taxon>
        <taxon>Prosthecobacter</taxon>
    </lineage>
</organism>
<proteinExistence type="predicted"/>
<dbReference type="EMBL" id="JBHSMQ010000001">
    <property type="protein sequence ID" value="MFC5454122.1"/>
    <property type="molecule type" value="Genomic_DNA"/>
</dbReference>